<organism evidence="2 3">
    <name type="scientific">Glossina pallidipes</name>
    <name type="common">Tsetse fly</name>
    <dbReference type="NCBI Taxonomy" id="7398"/>
    <lineage>
        <taxon>Eukaryota</taxon>
        <taxon>Metazoa</taxon>
        <taxon>Ecdysozoa</taxon>
        <taxon>Arthropoda</taxon>
        <taxon>Hexapoda</taxon>
        <taxon>Insecta</taxon>
        <taxon>Pterygota</taxon>
        <taxon>Neoptera</taxon>
        <taxon>Endopterygota</taxon>
        <taxon>Diptera</taxon>
        <taxon>Brachycera</taxon>
        <taxon>Muscomorpha</taxon>
        <taxon>Hippoboscoidea</taxon>
        <taxon>Glossinidae</taxon>
        <taxon>Glossina</taxon>
    </lineage>
</organism>
<dbReference type="EnsemblMetazoa" id="GPAI013505-RA">
    <property type="protein sequence ID" value="GPAI013505-PA"/>
    <property type="gene ID" value="GPAI013505"/>
</dbReference>
<sequence>MPPEETLCESPFTWHTQTNANDRFIRTGSTNKRQIALKTFLYGLTSAEEDQPQQLYTIKIETGYALLATAKIIIKASNDVPDEFTAVLDTSSQVNIATERLIKRLSLTPTEDMLFPDSVEKVQKRSTKRENVNMKSTDHSFSSSLETFILPSVISAKPTAGKNNRAPIEGQQNRIRQKEDVSGRKTV</sequence>
<evidence type="ECO:0000313" key="2">
    <source>
        <dbReference type="EnsemblMetazoa" id="GPAI013505-PA"/>
    </source>
</evidence>
<evidence type="ECO:0000313" key="3">
    <source>
        <dbReference type="Proteomes" id="UP000092445"/>
    </source>
</evidence>
<protein>
    <recommendedName>
        <fullName evidence="4">Peptidase aspartic putative domain-containing protein</fullName>
    </recommendedName>
</protein>
<reference evidence="3" key="1">
    <citation type="submission" date="2014-03" db="EMBL/GenBank/DDBJ databases">
        <authorList>
            <person name="Aksoy S."/>
            <person name="Warren W."/>
            <person name="Wilson R.K."/>
        </authorList>
    </citation>
    <scope>NUCLEOTIDE SEQUENCE [LARGE SCALE GENOMIC DNA]</scope>
    <source>
        <strain evidence="3">IAEA</strain>
    </source>
</reference>
<dbReference type="Proteomes" id="UP000092445">
    <property type="component" value="Unassembled WGS sequence"/>
</dbReference>
<keyword evidence="3" id="KW-1185">Reference proteome</keyword>
<proteinExistence type="predicted"/>
<feature type="compositionally biased region" description="Basic and acidic residues" evidence="1">
    <location>
        <begin position="176"/>
        <end position="187"/>
    </location>
</feature>
<name>A0A1A9ZG38_GLOPL</name>
<accession>A0A1A9ZG38</accession>
<dbReference type="AlphaFoldDB" id="A0A1A9ZG38"/>
<feature type="region of interest" description="Disordered" evidence="1">
    <location>
        <begin position="156"/>
        <end position="187"/>
    </location>
</feature>
<reference evidence="2" key="2">
    <citation type="submission" date="2020-05" db="UniProtKB">
        <authorList>
            <consortium name="EnsemblMetazoa"/>
        </authorList>
    </citation>
    <scope>IDENTIFICATION</scope>
    <source>
        <strain evidence="2">IAEA</strain>
    </source>
</reference>
<evidence type="ECO:0000256" key="1">
    <source>
        <dbReference type="SAM" id="MobiDB-lite"/>
    </source>
</evidence>
<evidence type="ECO:0008006" key="4">
    <source>
        <dbReference type="Google" id="ProtNLM"/>
    </source>
</evidence>
<dbReference type="VEuPathDB" id="VectorBase:GPAI013505"/>